<feature type="region of interest" description="Disordered" evidence="7">
    <location>
        <begin position="934"/>
        <end position="962"/>
    </location>
</feature>
<evidence type="ECO:0000256" key="1">
    <source>
        <dbReference type="ARBA" id="ARBA00007057"/>
    </source>
</evidence>
<feature type="domain" description="RING-type" evidence="8">
    <location>
        <begin position="50"/>
        <end position="99"/>
    </location>
</feature>
<accession>A0A1I7W1Z1</accession>
<dbReference type="InterPro" id="IPR013083">
    <property type="entry name" value="Znf_RING/FYVE/PHD"/>
</dbReference>
<sequence>MENLRTVNFKAYMDANNLKSRRRMIKTSSATNLDKNEFSVKNAEYHSIRCEICSEPFHIRKRLPKLLPCEHNFCEQCIFSLCCHQQYYLLDSINCPTCHTEFNTSTALAATTNYGLCQLLEAIQVQQIGTSSDANITVIHVPDNNCIMRNSPKSCQPMQCTDCSRKMNVKKCRKEARFCAGCFTTKKDDDDCLRVVCLECCVNRHNGHKLVTLNELEHEHQKLIGDLRTLQQSIQKINKWIEASLKVLSEDPVMSAIDFTALCKAKQNLRNECEADMKFALSVLENGDTTPLPPTALQRMRQHQYHNSARLHKLLHFIEKCNQSIKQRCNRSIKVDTSTSHSSLFSVGHQTRITLCNSASDDRSAAEAIAAILAVALNRRSRNGSRNRMAVVEEAMKVMSKKSSTKTVRRAALLCCAKQLREFIDESISAQSILLYIDAYLHIFYQLNNLVTRFPSDDDSEDIAVVTRWDIWKLIQVVYSDLMRYAAKYWESDGSERVDLVDDLAFLCSLYSDVSDEATITICMIEAARARAAVAAGAVAISATTVSNSCEKMSGSEDDRRITMNIRLNVASIIFEFLAFQQMLIDEHLLECRRVQKLQRLRAATVTRHQKCARQQSLKGLWKLLSTKLIIFGKCQKELKTVVMPTAATNGFCMFAQELRIKITGRRHYYQDDIISPYLIRIVTPLWERLTSEEKKVWKDRAKMKRHIEEYFILMHQPRVLVKRKKHEHEATDAEINEIEDKGQNEKLDEFDENDYPEDSMIGIPLNQKDYDSEENGISPWTYKEKYEKDKGRVFEFLRTLNGLDEIRRARFLFISVQTYGNVDGICIPAEIAICEFNLKHGIIDKYTSVIGPWRLNNEIQRRRAEFHASETHQIHLDMSGGKTFKIPTQNSCLREILGRCEPTIAQYQGVFVGLYRDGIAEFDNDVEQQDLVTSYNSSNGNDTHNRRRSQSGNSSNGTGSNSRTCELFEATGFTKVGRLCCITTYKHCGIYALKTGCMNSHYGSKRPQQTQPIFVANKEGRRWLVCLNHEYEKIRASLEYLKQAQGLSYDGFPTTEDRFWYADAVVDALAEYANGTPNLEYKLWMDIFGKKQPFEFNTPWERRTNVFCRIHDVTRNCCCASATAIRSCFAIFFALREPLDLTLAD</sequence>
<evidence type="ECO:0000256" key="3">
    <source>
        <dbReference type="ARBA" id="ARBA00022771"/>
    </source>
</evidence>
<evidence type="ECO:0000313" key="9">
    <source>
        <dbReference type="Proteomes" id="UP000095285"/>
    </source>
</evidence>
<dbReference type="AlphaFoldDB" id="A0A1I7W1Z1"/>
<dbReference type="PANTHER" id="PTHR25462:SF305">
    <property type="entry name" value="RING-TYPE DOMAIN-CONTAINING PROTEIN"/>
    <property type="match status" value="1"/>
</dbReference>
<keyword evidence="4" id="KW-0862">Zinc</keyword>
<dbReference type="PANTHER" id="PTHR25462">
    <property type="entry name" value="BONUS, ISOFORM C-RELATED"/>
    <property type="match status" value="1"/>
</dbReference>
<dbReference type="PROSITE" id="PS50089">
    <property type="entry name" value="ZF_RING_2"/>
    <property type="match status" value="1"/>
</dbReference>
<evidence type="ECO:0000256" key="7">
    <source>
        <dbReference type="SAM" id="MobiDB-lite"/>
    </source>
</evidence>
<dbReference type="WBParaSite" id="EN70_8764">
    <property type="protein sequence ID" value="EN70_8764"/>
    <property type="gene ID" value="EN70_8764"/>
</dbReference>
<keyword evidence="3 6" id="KW-0863">Zinc-finger</keyword>
<comment type="similarity">
    <text evidence="1">Belongs to the maelstrom family.</text>
</comment>
<dbReference type="Proteomes" id="UP000095285">
    <property type="component" value="Unassembled WGS sequence"/>
</dbReference>
<dbReference type="GO" id="GO:0031047">
    <property type="term" value="P:regulatory ncRNA-mediated gene silencing"/>
    <property type="evidence" value="ECO:0007669"/>
    <property type="project" value="UniProtKB-KW"/>
</dbReference>
<dbReference type="GO" id="GO:0060964">
    <property type="term" value="P:regulation of miRNA-mediated gene silencing"/>
    <property type="evidence" value="ECO:0007669"/>
    <property type="project" value="InterPro"/>
</dbReference>
<dbReference type="InterPro" id="IPR001841">
    <property type="entry name" value="Znf_RING"/>
</dbReference>
<dbReference type="eggNOG" id="KOG2177">
    <property type="taxonomic scope" value="Eukaryota"/>
</dbReference>
<dbReference type="GO" id="GO:0061630">
    <property type="term" value="F:ubiquitin protein ligase activity"/>
    <property type="evidence" value="ECO:0007669"/>
    <property type="project" value="TreeGrafter"/>
</dbReference>
<evidence type="ECO:0000256" key="2">
    <source>
        <dbReference type="ARBA" id="ARBA00022723"/>
    </source>
</evidence>
<dbReference type="SUPFAM" id="SSF57850">
    <property type="entry name" value="RING/U-box"/>
    <property type="match status" value="1"/>
</dbReference>
<evidence type="ECO:0000259" key="8">
    <source>
        <dbReference type="PROSITE" id="PS50089"/>
    </source>
</evidence>
<dbReference type="PROSITE" id="PS00518">
    <property type="entry name" value="ZF_RING_1"/>
    <property type="match status" value="1"/>
</dbReference>
<evidence type="ECO:0000256" key="6">
    <source>
        <dbReference type="PROSITE-ProRule" id="PRU00175"/>
    </source>
</evidence>
<dbReference type="InterPro" id="IPR017907">
    <property type="entry name" value="Znf_RING_CS"/>
</dbReference>
<protein>
    <submittedName>
        <fullName evidence="10">RING-type domain-containing protein</fullName>
    </submittedName>
</protein>
<dbReference type="InterPro" id="IPR047153">
    <property type="entry name" value="TRIM45/56/19-like"/>
</dbReference>
<dbReference type="GO" id="GO:0005654">
    <property type="term" value="C:nucleoplasm"/>
    <property type="evidence" value="ECO:0007669"/>
    <property type="project" value="TreeGrafter"/>
</dbReference>
<name>A0A1I7W1Z1_LOALO</name>
<feature type="compositionally biased region" description="Low complexity" evidence="7">
    <location>
        <begin position="951"/>
        <end position="962"/>
    </location>
</feature>
<keyword evidence="9" id="KW-1185">Reference proteome</keyword>
<reference evidence="9" key="1">
    <citation type="submission" date="2012-04" db="EMBL/GenBank/DDBJ databases">
        <title>The Genome Sequence of Loa loa.</title>
        <authorList>
            <consortium name="The Broad Institute Genome Sequencing Platform"/>
            <consortium name="Broad Institute Genome Sequencing Center for Infectious Disease"/>
            <person name="Nutman T.B."/>
            <person name="Fink D.L."/>
            <person name="Russ C."/>
            <person name="Young S."/>
            <person name="Zeng Q."/>
            <person name="Gargeya S."/>
            <person name="Alvarado L."/>
            <person name="Berlin A."/>
            <person name="Chapman S.B."/>
            <person name="Chen Z."/>
            <person name="Freedman E."/>
            <person name="Gellesch M."/>
            <person name="Goldberg J."/>
            <person name="Griggs A."/>
            <person name="Gujja S."/>
            <person name="Heilman E.R."/>
            <person name="Heiman D."/>
            <person name="Howarth C."/>
            <person name="Mehta T."/>
            <person name="Neiman D."/>
            <person name="Pearson M."/>
            <person name="Roberts A."/>
            <person name="Saif S."/>
            <person name="Shea T."/>
            <person name="Shenoy N."/>
            <person name="Sisk P."/>
            <person name="Stolte C."/>
            <person name="Sykes S."/>
            <person name="White J."/>
            <person name="Yandava C."/>
            <person name="Haas B."/>
            <person name="Henn M.R."/>
            <person name="Nusbaum C."/>
            <person name="Birren B."/>
        </authorList>
    </citation>
    <scope>NUCLEOTIDE SEQUENCE [LARGE SCALE GENOMIC DNA]</scope>
</reference>
<organism evidence="9 10">
    <name type="scientific">Loa loa</name>
    <name type="common">Eye worm</name>
    <name type="synonym">Filaria loa</name>
    <dbReference type="NCBI Taxonomy" id="7209"/>
    <lineage>
        <taxon>Eukaryota</taxon>
        <taxon>Metazoa</taxon>
        <taxon>Ecdysozoa</taxon>
        <taxon>Nematoda</taxon>
        <taxon>Chromadorea</taxon>
        <taxon>Rhabditida</taxon>
        <taxon>Spirurina</taxon>
        <taxon>Spiruromorpha</taxon>
        <taxon>Filarioidea</taxon>
        <taxon>Onchocercidae</taxon>
        <taxon>Loa</taxon>
    </lineage>
</organism>
<evidence type="ECO:0000313" key="10">
    <source>
        <dbReference type="WBParaSite" id="EN70_8764"/>
    </source>
</evidence>
<keyword evidence="5" id="KW-0943">RNA-mediated gene silencing</keyword>
<dbReference type="Pfam" id="PF13017">
    <property type="entry name" value="Maelstrom"/>
    <property type="match status" value="1"/>
</dbReference>
<dbReference type="Gene3D" id="3.30.40.10">
    <property type="entry name" value="Zinc/RING finger domain, C3HC4 (zinc finger)"/>
    <property type="match status" value="1"/>
</dbReference>
<reference evidence="10" key="2">
    <citation type="submission" date="2016-11" db="UniProtKB">
        <authorList>
            <consortium name="WormBaseParasite"/>
        </authorList>
    </citation>
    <scope>IDENTIFICATION</scope>
</reference>
<proteinExistence type="inferred from homology"/>
<dbReference type="InterPro" id="IPR024970">
    <property type="entry name" value="Maelstrom"/>
</dbReference>
<dbReference type="GO" id="GO:0008270">
    <property type="term" value="F:zinc ion binding"/>
    <property type="evidence" value="ECO:0007669"/>
    <property type="project" value="UniProtKB-KW"/>
</dbReference>
<evidence type="ECO:0000256" key="5">
    <source>
        <dbReference type="ARBA" id="ARBA00023158"/>
    </source>
</evidence>
<keyword evidence="2" id="KW-0479">Metal-binding</keyword>
<feature type="compositionally biased region" description="Polar residues" evidence="7">
    <location>
        <begin position="934"/>
        <end position="943"/>
    </location>
</feature>
<evidence type="ECO:0000256" key="4">
    <source>
        <dbReference type="ARBA" id="ARBA00022833"/>
    </source>
</evidence>
<dbReference type="SMART" id="SM00184">
    <property type="entry name" value="RING"/>
    <property type="match status" value="1"/>
</dbReference>
<dbReference type="STRING" id="7209.A0A1I7W1Z1"/>